<evidence type="ECO:0000256" key="3">
    <source>
        <dbReference type="ARBA" id="ARBA00022969"/>
    </source>
</evidence>
<dbReference type="PANTHER" id="PTHR47792">
    <property type="entry name" value="PROTEIN SOK2-RELATED"/>
    <property type="match status" value="1"/>
</dbReference>
<keyword evidence="8" id="KW-0183">Conidiation</keyword>
<feature type="region of interest" description="Disordered" evidence="9">
    <location>
        <begin position="104"/>
        <end position="142"/>
    </location>
</feature>
<dbReference type="AlphaFoldDB" id="F0XFB2"/>
<organism evidence="12">
    <name type="scientific">Grosmannia clavigera (strain kw1407 / UAMH 11150)</name>
    <name type="common">Blue stain fungus</name>
    <name type="synonym">Graphiocladiella clavigera</name>
    <dbReference type="NCBI Taxonomy" id="655863"/>
    <lineage>
        <taxon>Eukaryota</taxon>
        <taxon>Fungi</taxon>
        <taxon>Dikarya</taxon>
        <taxon>Ascomycota</taxon>
        <taxon>Pezizomycotina</taxon>
        <taxon>Sordariomycetes</taxon>
        <taxon>Sordariomycetidae</taxon>
        <taxon>Ophiostomatales</taxon>
        <taxon>Ophiostomataceae</taxon>
        <taxon>Leptographium</taxon>
    </lineage>
</organism>
<evidence type="ECO:0000256" key="9">
    <source>
        <dbReference type="SAM" id="MobiDB-lite"/>
    </source>
</evidence>
<accession>F0XFB2</accession>
<feature type="compositionally biased region" description="Polar residues" evidence="9">
    <location>
        <begin position="450"/>
        <end position="474"/>
    </location>
</feature>
<evidence type="ECO:0000256" key="8">
    <source>
        <dbReference type="ARBA" id="ARBA00023321"/>
    </source>
</evidence>
<dbReference type="Gene3D" id="3.10.260.10">
    <property type="entry name" value="Transcription regulator HTH, APSES-type DNA-binding domain"/>
    <property type="match status" value="1"/>
</dbReference>
<dbReference type="RefSeq" id="XP_014174287.1">
    <property type="nucleotide sequence ID" value="XM_014318812.1"/>
</dbReference>
<feature type="compositionally biased region" description="Polar residues" evidence="9">
    <location>
        <begin position="629"/>
        <end position="645"/>
    </location>
</feature>
<dbReference type="EMBL" id="GL629765">
    <property type="protein sequence ID" value="EFX04805.1"/>
    <property type="molecule type" value="Genomic_DNA"/>
</dbReference>
<dbReference type="OrthoDB" id="5407653at2759"/>
<evidence type="ECO:0000256" key="6">
    <source>
        <dbReference type="ARBA" id="ARBA00023163"/>
    </source>
</evidence>
<feature type="compositionally biased region" description="Polar residues" evidence="9">
    <location>
        <begin position="683"/>
        <end position="693"/>
    </location>
</feature>
<dbReference type="HOGENOM" id="CLU_016460_0_0_1"/>
<dbReference type="InParanoid" id="F0XFB2"/>
<dbReference type="GO" id="GO:0030435">
    <property type="term" value="P:sporulation resulting in formation of a cellular spore"/>
    <property type="evidence" value="ECO:0007669"/>
    <property type="project" value="UniProtKB-KW"/>
</dbReference>
<comment type="subcellular location">
    <subcellularLocation>
        <location evidence="1">Nucleus</location>
    </subcellularLocation>
</comment>
<dbReference type="FunFam" id="3.10.260.10:FF:000003">
    <property type="entry name" value="Ascospore maturation 1 protein"/>
    <property type="match status" value="1"/>
</dbReference>
<feature type="compositionally biased region" description="Low complexity" evidence="9">
    <location>
        <begin position="22"/>
        <end position="46"/>
    </location>
</feature>
<dbReference type="GO" id="GO:0048315">
    <property type="term" value="P:conidium formation"/>
    <property type="evidence" value="ECO:0007669"/>
    <property type="project" value="UniProtKB-KW"/>
</dbReference>
<dbReference type="Pfam" id="PF04383">
    <property type="entry name" value="KilA-N"/>
    <property type="match status" value="1"/>
</dbReference>
<dbReference type="PANTHER" id="PTHR47792:SF1">
    <property type="entry name" value="PROTEIN SOK2-RELATED"/>
    <property type="match status" value="1"/>
</dbReference>
<dbReference type="STRING" id="655863.F0XFB2"/>
<evidence type="ECO:0000256" key="7">
    <source>
        <dbReference type="ARBA" id="ARBA00023242"/>
    </source>
</evidence>
<evidence type="ECO:0000256" key="2">
    <source>
        <dbReference type="ARBA" id="ARBA00007247"/>
    </source>
</evidence>
<reference evidence="11 12" key="1">
    <citation type="journal article" date="2011" name="Proc. Natl. Acad. Sci. U.S.A.">
        <title>Genome and transcriptome analyses of the mountain pine beetle-fungal symbiont Grosmannia clavigera, a lodgepole pine pathogen.</title>
        <authorList>
            <person name="DiGuistini S."/>
            <person name="Wang Y."/>
            <person name="Liao N.Y."/>
            <person name="Taylor G."/>
            <person name="Tanguay P."/>
            <person name="Feau N."/>
            <person name="Henrissat B."/>
            <person name="Chan S.K."/>
            <person name="Hesse-Orce U."/>
            <person name="Alamouti S.M."/>
            <person name="Tsui C.K.M."/>
            <person name="Docking R.T."/>
            <person name="Levasseur A."/>
            <person name="Haridas S."/>
            <person name="Robertson G."/>
            <person name="Birol I."/>
            <person name="Holt R.A."/>
            <person name="Marra M.A."/>
            <person name="Hamelin R.C."/>
            <person name="Hirst M."/>
            <person name="Jones S.J.M."/>
            <person name="Bohlmann J."/>
            <person name="Breuil C."/>
        </authorList>
    </citation>
    <scope>NUCLEOTIDE SEQUENCE [LARGE SCALE GENOMIC DNA]</scope>
    <source>
        <strain evidence="12">kw1407 / UAMH 11150</strain>
    </source>
</reference>
<keyword evidence="12" id="KW-1185">Reference proteome</keyword>
<dbReference type="InterPro" id="IPR029790">
    <property type="entry name" value="EFG1/Phd1/StuA"/>
</dbReference>
<dbReference type="GO" id="GO:0045944">
    <property type="term" value="P:positive regulation of transcription by RNA polymerase II"/>
    <property type="evidence" value="ECO:0007669"/>
    <property type="project" value="TreeGrafter"/>
</dbReference>
<dbReference type="eggNOG" id="ENOG502QW2C">
    <property type="taxonomic scope" value="Eukaryota"/>
</dbReference>
<evidence type="ECO:0000256" key="4">
    <source>
        <dbReference type="ARBA" id="ARBA00023015"/>
    </source>
</evidence>
<keyword evidence="6" id="KW-0804">Transcription</keyword>
<keyword evidence="3" id="KW-0749">Sporulation</keyword>
<feature type="compositionally biased region" description="Polar residues" evidence="9">
    <location>
        <begin position="509"/>
        <end position="521"/>
    </location>
</feature>
<dbReference type="GO" id="GO:0005634">
    <property type="term" value="C:nucleus"/>
    <property type="evidence" value="ECO:0007669"/>
    <property type="project" value="UniProtKB-SubCell"/>
</dbReference>
<keyword evidence="4" id="KW-0805">Transcription regulation</keyword>
<dbReference type="InterPro" id="IPR036887">
    <property type="entry name" value="HTH_APSES_sf"/>
</dbReference>
<keyword evidence="7" id="KW-0539">Nucleus</keyword>
<feature type="compositionally biased region" description="Polar residues" evidence="9">
    <location>
        <begin position="336"/>
        <end position="357"/>
    </location>
</feature>
<protein>
    <submittedName>
        <fullName evidence="11">Apses transcription factor</fullName>
    </submittedName>
</protein>
<dbReference type="GeneID" id="25974644"/>
<name>F0XFB2_GROCL</name>
<feature type="region of interest" description="Disordered" evidence="9">
    <location>
        <begin position="1"/>
        <end position="53"/>
    </location>
</feature>
<comment type="similarity">
    <text evidence="2">Belongs to the EFG1/PHD1/stuA family.</text>
</comment>
<feature type="region of interest" description="Disordered" evidence="9">
    <location>
        <begin position="683"/>
        <end position="731"/>
    </location>
</feature>
<evidence type="ECO:0000313" key="11">
    <source>
        <dbReference type="EMBL" id="EFX04805.1"/>
    </source>
</evidence>
<dbReference type="GO" id="GO:0003700">
    <property type="term" value="F:DNA-binding transcription factor activity"/>
    <property type="evidence" value="ECO:0007669"/>
    <property type="project" value="TreeGrafter"/>
</dbReference>
<evidence type="ECO:0000256" key="1">
    <source>
        <dbReference type="ARBA" id="ARBA00004123"/>
    </source>
</evidence>
<feature type="compositionally biased region" description="Basic and acidic residues" evidence="9">
    <location>
        <begin position="582"/>
        <end position="593"/>
    </location>
</feature>
<gene>
    <name evidence="11" type="ORF">CMQ_1733</name>
</gene>
<evidence type="ECO:0000313" key="12">
    <source>
        <dbReference type="Proteomes" id="UP000007796"/>
    </source>
</evidence>
<dbReference type="Proteomes" id="UP000007796">
    <property type="component" value="Unassembled WGS sequence"/>
</dbReference>
<dbReference type="InterPro" id="IPR018004">
    <property type="entry name" value="KilA/APSES_HTH"/>
</dbReference>
<feature type="compositionally biased region" description="Polar residues" evidence="9">
    <location>
        <begin position="401"/>
        <end position="434"/>
    </location>
</feature>
<feature type="region of interest" description="Disordered" evidence="9">
    <location>
        <begin position="536"/>
        <end position="648"/>
    </location>
</feature>
<evidence type="ECO:0000259" key="10">
    <source>
        <dbReference type="PROSITE" id="PS51299"/>
    </source>
</evidence>
<feature type="region of interest" description="Disordered" evidence="9">
    <location>
        <begin position="323"/>
        <end position="522"/>
    </location>
</feature>
<evidence type="ECO:0000256" key="5">
    <source>
        <dbReference type="ARBA" id="ARBA00023125"/>
    </source>
</evidence>
<dbReference type="GO" id="GO:0043565">
    <property type="term" value="F:sequence-specific DNA binding"/>
    <property type="evidence" value="ECO:0007669"/>
    <property type="project" value="TreeGrafter"/>
</dbReference>
<dbReference type="SUPFAM" id="SSF54616">
    <property type="entry name" value="DNA-binding domain of Mlu1-box binding protein MBP1"/>
    <property type="match status" value="1"/>
</dbReference>
<feature type="compositionally biased region" description="Low complexity" evidence="9">
    <location>
        <begin position="489"/>
        <end position="504"/>
    </location>
</feature>
<feature type="domain" description="HTH APSES-type" evidence="10">
    <location>
        <begin position="210"/>
        <end position="316"/>
    </location>
</feature>
<dbReference type="FunCoup" id="F0XFB2">
    <property type="interactions" value="1081"/>
</dbReference>
<dbReference type="PROSITE" id="PS51299">
    <property type="entry name" value="HTH_APSES"/>
    <property type="match status" value="1"/>
</dbReference>
<dbReference type="SMART" id="SM01252">
    <property type="entry name" value="KilA-N"/>
    <property type="match status" value="1"/>
</dbReference>
<sequence length="770" mass="82011">MNERLPSLPLPTPALQAYSSGTASPRVSSIASSTSSNADSQSSYTSVASSLGPKTPPSLLSVSGISTGHLGSNAIHTPLVQPNIAGYEQYQAMNQGAAEMYYQQSHMPSGPAPPPPPVSSGALGQYNPHQQPPMMQSGHAQYGSPSPYGQYGYTNGLTSPPTGAPNVSNGLGPNPHVLPLPGVAAQQGMQANYSGFDTSGQFAPPGMKPRVTATLWEDEGSLCFQVEARGICVARREDNHMINGTKLLNVAGMTRGRRDGILKSEKVRHVVKIGPMHLKGVWIPFDRALDFANKEKITELLFPLFVHNIAALLYHPTNQSRTNQVMAAAERRKQEQSQQMRNGQPQPSGLPSLQHHQTMALPGPQPTLPSHNIATPGRPQLDRAHTFPTPPTSASGVMGGSMNSSEPFQWAQQGVNGAQGTNPMSVDTSLSNARSMPATPATTPPGPPLQTMQPYPPSTQSYDNSRSLYNTQANAPPPHQQQHQHQHQQHTPQQHPQHPQHPQTYALAPQSSSPQDRTLYSHSAAAAAAAAAGGYVKSEIPPPTNRSSVGGPSGNEPVDQKSSNGMLQHHAEQASQSVGHAVAEDEHEHEAEYTHNSTAYDTGRAQYNYGPPQVAPLPSDHHPHMSPELTASANHQTNSGRSTPRSAAASQAYYAQPGYNTPPRVGSTAAATQASSSLYNVVTNDRTSSNGGASNDGYAPSADMGSSLQNGYGNPIMNGASTGMKRGRDDEDDRVMDLKRRKTLLDSSMPAVYDATMNRAAPIATQQRHR</sequence>
<proteinExistence type="inferred from homology"/>
<keyword evidence="5" id="KW-0238">DNA-binding</keyword>
<dbReference type="InterPro" id="IPR003163">
    <property type="entry name" value="Tscrpt_reg_HTH_APSES-type"/>
</dbReference>